<evidence type="ECO:0008006" key="4">
    <source>
        <dbReference type="Google" id="ProtNLM"/>
    </source>
</evidence>
<dbReference type="Proteomes" id="UP001169069">
    <property type="component" value="Unassembled WGS sequence"/>
</dbReference>
<protein>
    <recommendedName>
        <fullName evidence="4">DUF1353 domain-containing protein</fullName>
    </recommendedName>
</protein>
<keyword evidence="1" id="KW-0472">Membrane</keyword>
<evidence type="ECO:0000313" key="2">
    <source>
        <dbReference type="EMBL" id="MDM5272070.1"/>
    </source>
</evidence>
<accession>A0ABT7QYZ1</accession>
<name>A0ABT7QYZ1_9BACT</name>
<keyword evidence="1" id="KW-1133">Transmembrane helix</keyword>
<feature type="transmembrane region" description="Helical" evidence="1">
    <location>
        <begin position="40"/>
        <end position="67"/>
    </location>
</feature>
<organism evidence="2 3">
    <name type="scientific">Sulfurovum zhangzhouensis</name>
    <dbReference type="NCBI Taxonomy" id="3019067"/>
    <lineage>
        <taxon>Bacteria</taxon>
        <taxon>Pseudomonadati</taxon>
        <taxon>Campylobacterota</taxon>
        <taxon>Epsilonproteobacteria</taxon>
        <taxon>Campylobacterales</taxon>
        <taxon>Sulfurovaceae</taxon>
        <taxon>Sulfurovum</taxon>
    </lineage>
</organism>
<comment type="caution">
    <text evidence="2">The sequence shown here is derived from an EMBL/GenBank/DDBJ whole genome shotgun (WGS) entry which is preliminary data.</text>
</comment>
<keyword evidence="3" id="KW-1185">Reference proteome</keyword>
<dbReference type="RefSeq" id="WP_289413816.1">
    <property type="nucleotide sequence ID" value="NZ_JAQIBD010000002.1"/>
</dbReference>
<keyword evidence="1" id="KW-0812">Transmembrane</keyword>
<evidence type="ECO:0000313" key="3">
    <source>
        <dbReference type="Proteomes" id="UP001169069"/>
    </source>
</evidence>
<dbReference type="EMBL" id="JAQIBD010000002">
    <property type="protein sequence ID" value="MDM5272070.1"/>
    <property type="molecule type" value="Genomic_DNA"/>
</dbReference>
<reference evidence="2" key="1">
    <citation type="submission" date="2023-01" db="EMBL/GenBank/DDBJ databases">
        <title>Sulfurovum sp. zt1-1 genome assembly.</title>
        <authorList>
            <person name="Wang J."/>
        </authorList>
    </citation>
    <scope>NUCLEOTIDE SEQUENCE</scope>
    <source>
        <strain evidence="2">Zt1-1</strain>
    </source>
</reference>
<gene>
    <name evidence="2" type="ORF">PGH07_07750</name>
</gene>
<proteinExistence type="predicted"/>
<sequence length="140" mass="16470">MIEQVQTRSHGSRVVVTDDYTYKDVSVPKGFVSDGASITFLYWMIVGIGLISIDLGYWLFAVVLFAVRTPFHPKHLTASIVHDHLCRMGEYEKGDQYFREILLHTDDRYRAEIKYRAVRFYTRSGLRKVEDYLKEKWGKR</sequence>
<evidence type="ECO:0000256" key="1">
    <source>
        <dbReference type="SAM" id="Phobius"/>
    </source>
</evidence>